<evidence type="ECO:0000313" key="2">
    <source>
        <dbReference type="Proteomes" id="UP000053105"/>
    </source>
</evidence>
<reference evidence="1 2" key="1">
    <citation type="submission" date="2015-07" db="EMBL/GenBank/DDBJ databases">
        <title>The genome of Melipona quadrifasciata.</title>
        <authorList>
            <person name="Pan H."/>
            <person name="Kapheim K."/>
        </authorList>
    </citation>
    <scope>NUCLEOTIDE SEQUENCE [LARGE SCALE GENOMIC DNA]</scope>
    <source>
        <strain evidence="1">0111107301</strain>
        <tissue evidence="1">Whole body</tissue>
    </source>
</reference>
<accession>A0A0N0BBX7</accession>
<dbReference type="Proteomes" id="UP000053105">
    <property type="component" value="Unassembled WGS sequence"/>
</dbReference>
<keyword evidence="2" id="KW-1185">Reference proteome</keyword>
<sequence>MPSKSGPAVVRRSLGVPRDYYPLSTFENSSNEFSSPLVTPYVSREFHRDSRKRDLLGDYSEKVWDNRQVKELLKRRYSLGI</sequence>
<dbReference type="EMBL" id="KQ435944">
    <property type="protein sequence ID" value="KOX68184.1"/>
    <property type="molecule type" value="Genomic_DNA"/>
</dbReference>
<evidence type="ECO:0000313" key="1">
    <source>
        <dbReference type="EMBL" id="KOX68184.1"/>
    </source>
</evidence>
<organism evidence="1 2">
    <name type="scientific">Melipona quadrifasciata</name>
    <dbReference type="NCBI Taxonomy" id="166423"/>
    <lineage>
        <taxon>Eukaryota</taxon>
        <taxon>Metazoa</taxon>
        <taxon>Ecdysozoa</taxon>
        <taxon>Arthropoda</taxon>
        <taxon>Hexapoda</taxon>
        <taxon>Insecta</taxon>
        <taxon>Pterygota</taxon>
        <taxon>Neoptera</taxon>
        <taxon>Endopterygota</taxon>
        <taxon>Hymenoptera</taxon>
        <taxon>Apocrita</taxon>
        <taxon>Aculeata</taxon>
        <taxon>Apoidea</taxon>
        <taxon>Anthophila</taxon>
        <taxon>Apidae</taxon>
        <taxon>Melipona</taxon>
    </lineage>
</organism>
<protein>
    <submittedName>
        <fullName evidence="1">Uncharacterized protein</fullName>
    </submittedName>
</protein>
<dbReference type="AlphaFoldDB" id="A0A0N0BBX7"/>
<name>A0A0N0BBX7_9HYME</name>
<gene>
    <name evidence="1" type="ORF">WN51_06078</name>
</gene>
<proteinExistence type="predicted"/>